<keyword evidence="5" id="KW-1185">Reference proteome</keyword>
<evidence type="ECO:0000256" key="2">
    <source>
        <dbReference type="ARBA" id="ARBA00023134"/>
    </source>
</evidence>
<feature type="domain" description="BTB" evidence="3">
    <location>
        <begin position="402"/>
        <end position="464"/>
    </location>
</feature>
<dbReference type="SMART" id="SM00225">
    <property type="entry name" value="BTB"/>
    <property type="match status" value="2"/>
</dbReference>
<dbReference type="InterPro" id="IPR003578">
    <property type="entry name" value="Small_GTPase_Rho"/>
</dbReference>
<gene>
    <name evidence="4" type="primary">racA</name>
    <name evidence="4" type="ORF">AWC38_SpisGene8173</name>
</gene>
<dbReference type="CDD" id="cd00157">
    <property type="entry name" value="Rho"/>
    <property type="match status" value="1"/>
</dbReference>
<dbReference type="OrthoDB" id="10251809at2759"/>
<comment type="caution">
    <text evidence="4">The sequence shown here is derived from an EMBL/GenBank/DDBJ whole genome shotgun (WGS) entry which is preliminary data.</text>
</comment>
<protein>
    <submittedName>
        <fullName evidence="4">Rho-related protein racA</fullName>
    </submittedName>
</protein>
<dbReference type="AlphaFoldDB" id="A0A2B4SF29"/>
<dbReference type="GO" id="GO:0005525">
    <property type="term" value="F:GTP binding"/>
    <property type="evidence" value="ECO:0007669"/>
    <property type="project" value="UniProtKB-KW"/>
</dbReference>
<dbReference type="Gene3D" id="3.30.710.10">
    <property type="entry name" value="Potassium Channel Kv1.1, Chain A"/>
    <property type="match status" value="2"/>
</dbReference>
<dbReference type="Pfam" id="PF00651">
    <property type="entry name" value="BTB"/>
    <property type="match status" value="2"/>
</dbReference>
<evidence type="ECO:0000259" key="3">
    <source>
        <dbReference type="PROSITE" id="PS50097"/>
    </source>
</evidence>
<name>A0A2B4SF29_STYPI</name>
<dbReference type="PROSITE" id="PS51419">
    <property type="entry name" value="RAB"/>
    <property type="match status" value="1"/>
</dbReference>
<dbReference type="InterPro" id="IPR005225">
    <property type="entry name" value="Small_GTP-bd"/>
</dbReference>
<dbReference type="Pfam" id="PF00071">
    <property type="entry name" value="Ras"/>
    <property type="match status" value="1"/>
</dbReference>
<feature type="domain" description="BTB" evidence="3">
    <location>
        <begin position="250"/>
        <end position="336"/>
    </location>
</feature>
<dbReference type="GO" id="GO:0007264">
    <property type="term" value="P:small GTPase-mediated signal transduction"/>
    <property type="evidence" value="ECO:0007669"/>
    <property type="project" value="InterPro"/>
</dbReference>
<dbReference type="GO" id="GO:0003924">
    <property type="term" value="F:GTPase activity"/>
    <property type="evidence" value="ECO:0007669"/>
    <property type="project" value="InterPro"/>
</dbReference>
<dbReference type="CDD" id="cd18299">
    <property type="entry name" value="BTB1_POZ_RhoBTB"/>
    <property type="match status" value="1"/>
</dbReference>
<dbReference type="SMART" id="SM00174">
    <property type="entry name" value="RHO"/>
    <property type="match status" value="1"/>
</dbReference>
<dbReference type="PROSITE" id="PS50097">
    <property type="entry name" value="BTB"/>
    <property type="match status" value="2"/>
</dbReference>
<dbReference type="SMART" id="SM00175">
    <property type="entry name" value="RAB"/>
    <property type="match status" value="1"/>
</dbReference>
<dbReference type="SMART" id="SM00173">
    <property type="entry name" value="RAS"/>
    <property type="match status" value="1"/>
</dbReference>
<dbReference type="EMBL" id="LSMT01000110">
    <property type="protein sequence ID" value="PFX27142.1"/>
    <property type="molecule type" value="Genomic_DNA"/>
</dbReference>
<dbReference type="PANTHER" id="PTHR24072">
    <property type="entry name" value="RHO FAMILY GTPASE"/>
    <property type="match status" value="1"/>
</dbReference>
<accession>A0A2B4SF29</accession>
<dbReference type="Gene3D" id="3.40.50.300">
    <property type="entry name" value="P-loop containing nucleotide triphosphate hydrolases"/>
    <property type="match status" value="1"/>
</dbReference>
<organism evidence="4 5">
    <name type="scientific">Stylophora pistillata</name>
    <name type="common">Smooth cauliflower coral</name>
    <dbReference type="NCBI Taxonomy" id="50429"/>
    <lineage>
        <taxon>Eukaryota</taxon>
        <taxon>Metazoa</taxon>
        <taxon>Cnidaria</taxon>
        <taxon>Anthozoa</taxon>
        <taxon>Hexacorallia</taxon>
        <taxon>Scleractinia</taxon>
        <taxon>Astrocoeniina</taxon>
        <taxon>Pocilloporidae</taxon>
        <taxon>Stylophora</taxon>
    </lineage>
</organism>
<dbReference type="InterPro" id="IPR011333">
    <property type="entry name" value="SKP1/BTB/POZ_sf"/>
</dbReference>
<dbReference type="InterPro" id="IPR027417">
    <property type="entry name" value="P-loop_NTPase"/>
</dbReference>
<keyword evidence="2" id="KW-0342">GTP-binding</keyword>
<sequence length="602" mass="68754">MASTFLQYFKGALKIVLVGDSKVGKTSLLSRSHELYATFSDGCSFLKKPYVHSEVYSPTVFETFITNVDTECLGNYQANIWDTGGYGVFRSVRPLAYIDADVFMMCFDITNRESFENLTEVWLPEIQSFQPNTPVLFVGMKGDLRTISSNSESHCWVTVSEAESIAHQVGCAYVETSAKTGENVTSAFANAVKIGHINNKKLGGRKRMKTEFADLYLRSLTSISSPPQLTTDPSTYVSDFTRILEDVAYADILFKFEDGSQSIPAHKIVFWFHISAFRHAFFEKNWNLCEKFQDSFMIKETDFEGKTCVVLKKWFSHDIFVKILEFLYTGEVRISKNSEHEEIDKLLNVAKKLEVVKLVDICEYLLDVKDALNHSEMTEMSLLPKHTVVKDFFLDDDMALYSDVTFIIEGTLVFAHKAVLVARSPVFAALLSDKFADGRSPQVALPGVDYRTFLAVMEYLYTDNCTSLGNIPVEDVLVLADCLCLTRLVQICEVQMHKGLLNMTKKDLLDVLAFSKMFNAKQVTEWCLYVIGLNFLKYESVEKEFELIVSEHSQFFEKHCWPPQDHRKVLKKYRQSAKRNRWDKRQLTQRGSSCLPLNCHVM</sequence>
<proteinExistence type="predicted"/>
<reference evidence="5" key="1">
    <citation type="journal article" date="2017" name="bioRxiv">
        <title>Comparative analysis of the genomes of Stylophora pistillata and Acropora digitifera provides evidence for extensive differences between species of corals.</title>
        <authorList>
            <person name="Voolstra C.R."/>
            <person name="Li Y."/>
            <person name="Liew Y.J."/>
            <person name="Baumgarten S."/>
            <person name="Zoccola D."/>
            <person name="Flot J.-F."/>
            <person name="Tambutte S."/>
            <person name="Allemand D."/>
            <person name="Aranda M."/>
        </authorList>
    </citation>
    <scope>NUCLEOTIDE SEQUENCE [LARGE SCALE GENOMIC DNA]</scope>
</reference>
<dbReference type="SUPFAM" id="SSF52540">
    <property type="entry name" value="P-loop containing nucleoside triphosphate hydrolases"/>
    <property type="match status" value="1"/>
</dbReference>
<dbReference type="STRING" id="50429.A0A2B4SF29"/>
<dbReference type="SUPFAM" id="SSF54695">
    <property type="entry name" value="POZ domain"/>
    <property type="match status" value="2"/>
</dbReference>
<dbReference type="PRINTS" id="PR00449">
    <property type="entry name" value="RASTRNSFRMNG"/>
</dbReference>
<evidence type="ECO:0000313" key="5">
    <source>
        <dbReference type="Proteomes" id="UP000225706"/>
    </source>
</evidence>
<dbReference type="CDD" id="cd18499">
    <property type="entry name" value="BACK_RHOBTB"/>
    <property type="match status" value="1"/>
</dbReference>
<dbReference type="PROSITE" id="PS51420">
    <property type="entry name" value="RHO"/>
    <property type="match status" value="1"/>
</dbReference>
<evidence type="ECO:0000313" key="4">
    <source>
        <dbReference type="EMBL" id="PFX27142.1"/>
    </source>
</evidence>
<dbReference type="NCBIfam" id="TIGR00231">
    <property type="entry name" value="small_GTP"/>
    <property type="match status" value="1"/>
</dbReference>
<evidence type="ECO:0000256" key="1">
    <source>
        <dbReference type="ARBA" id="ARBA00022741"/>
    </source>
</evidence>
<dbReference type="InterPro" id="IPR000210">
    <property type="entry name" value="BTB/POZ_dom"/>
</dbReference>
<dbReference type="PROSITE" id="PS51421">
    <property type="entry name" value="RAS"/>
    <property type="match status" value="1"/>
</dbReference>
<dbReference type="InterPro" id="IPR001806">
    <property type="entry name" value="Small_GTPase"/>
</dbReference>
<dbReference type="Proteomes" id="UP000225706">
    <property type="component" value="Unassembled WGS sequence"/>
</dbReference>
<keyword evidence="1" id="KW-0547">Nucleotide-binding</keyword>